<dbReference type="AlphaFoldDB" id="A0A943DF15"/>
<reference evidence="1" key="1">
    <citation type="submission" date="2021-02" db="EMBL/GenBank/DDBJ databases">
        <title>Infant gut strain persistence is associated with maternal origin, phylogeny, and functional potential including surface adhesion and iron acquisition.</title>
        <authorList>
            <person name="Lou Y.C."/>
        </authorList>
    </citation>
    <scope>NUCLEOTIDE SEQUENCE</scope>
    <source>
        <strain evidence="1">L3_101_000M1_dasL3_101_000M1_concoct_87</strain>
    </source>
</reference>
<comment type="caution">
    <text evidence="1">The sequence shown here is derived from an EMBL/GenBank/DDBJ whole genome shotgun (WGS) entry which is preliminary data.</text>
</comment>
<organism evidence="1 2">
    <name type="scientific">Subdoligranulum variabile</name>
    <dbReference type="NCBI Taxonomy" id="214851"/>
    <lineage>
        <taxon>Bacteria</taxon>
        <taxon>Bacillati</taxon>
        <taxon>Bacillota</taxon>
        <taxon>Clostridia</taxon>
        <taxon>Eubacteriales</taxon>
        <taxon>Oscillospiraceae</taxon>
        <taxon>Subdoligranulum</taxon>
    </lineage>
</organism>
<protein>
    <recommendedName>
        <fullName evidence="3">Transposase</fullName>
    </recommendedName>
</protein>
<sequence length="559" mass="64992">MELEDIALKGYKTIHANAHYPSYKNFIWIEPTGLPSKCPKCQTALLDSAGNPTDELGYDEQKPPKKIQDIEGGKYDALGNYRKFKDRIREIVLFRQRYKCKACGKRFFADTPEIDSQLRYTNRFLDAVVAYALQYGYTRRTVVETGLSTSTLTKYVNDAIEQKYLNRRWHGARTIALYTQKFFHGKKYCLCINVENISLMEMILCTGDKKEREGFDYFVQHMQVKPERVLIDIDSDNTAKRVASTYFPNTEILADSIYVRKLLDRILRQAYDNTLSTCNKDYNFSLLKDRGKDVFVAEDGANRAVPDNVRQRMQTAYPVLWNQYITRCHGLRPYKVEPQRQEPTFDNWSRDVTHEADNAIFIPALLNIVPFKELLLAFARVYYNVPRVDYVQEVESLECNLKEKLQDGLRKNVSWELFRGRILYGTIVDVYARRYNRVARSIYGAMNKCYFCMDICMLPSGNAYGTIERLVSSENFEISIESVLWALASPLQDYAPYESPRATNDDASKDFYGKARDMLQSELELTADEIEDKPISSYPKLRRKWWDMPADEVEESGED</sequence>
<proteinExistence type="predicted"/>
<evidence type="ECO:0000313" key="2">
    <source>
        <dbReference type="Proteomes" id="UP000759273"/>
    </source>
</evidence>
<gene>
    <name evidence="1" type="ORF">KHY36_14160</name>
</gene>
<name>A0A943DF15_9FIRM</name>
<accession>A0A943DF15</accession>
<evidence type="ECO:0008006" key="3">
    <source>
        <dbReference type="Google" id="ProtNLM"/>
    </source>
</evidence>
<dbReference type="Proteomes" id="UP000759273">
    <property type="component" value="Unassembled WGS sequence"/>
</dbReference>
<dbReference type="EMBL" id="JAGZGG010000051">
    <property type="protein sequence ID" value="MBS5333654.1"/>
    <property type="molecule type" value="Genomic_DNA"/>
</dbReference>
<evidence type="ECO:0000313" key="1">
    <source>
        <dbReference type="EMBL" id="MBS5333654.1"/>
    </source>
</evidence>